<proteinExistence type="predicted"/>
<feature type="non-terminal residue" evidence="1">
    <location>
        <position position="1"/>
    </location>
</feature>
<sequence>YYGHDVKTSVAETKMIHGDISIEGDFDGERDSGVKLLERVPGISLDPLFEYSSPSFDGLECTCLGFSPDVPELLFAGYSTAQRGG</sequence>
<gene>
    <name evidence="1" type="ORF">KIPB_017156</name>
</gene>
<evidence type="ECO:0000313" key="2">
    <source>
        <dbReference type="Proteomes" id="UP000265618"/>
    </source>
</evidence>
<protein>
    <submittedName>
        <fullName evidence="1">Uncharacterized protein</fullName>
    </submittedName>
</protein>
<dbReference type="EMBL" id="BDIP01011177">
    <property type="protein sequence ID" value="GIQ93010.1"/>
    <property type="molecule type" value="Genomic_DNA"/>
</dbReference>
<accession>A0A9K3DES5</accession>
<comment type="caution">
    <text evidence="1">The sequence shown here is derived from an EMBL/GenBank/DDBJ whole genome shotgun (WGS) entry which is preliminary data.</text>
</comment>
<dbReference type="Proteomes" id="UP000265618">
    <property type="component" value="Unassembled WGS sequence"/>
</dbReference>
<dbReference type="AlphaFoldDB" id="A0A9K3DES5"/>
<keyword evidence="2" id="KW-1185">Reference proteome</keyword>
<name>A0A9K3DES5_9EUKA</name>
<reference evidence="1 2" key="1">
    <citation type="journal article" date="2018" name="PLoS ONE">
        <title>The draft genome of Kipferlia bialata reveals reductive genome evolution in fornicate parasites.</title>
        <authorList>
            <person name="Tanifuji G."/>
            <person name="Takabayashi S."/>
            <person name="Kume K."/>
            <person name="Takagi M."/>
            <person name="Nakayama T."/>
            <person name="Kamikawa R."/>
            <person name="Inagaki Y."/>
            <person name="Hashimoto T."/>
        </authorList>
    </citation>
    <scope>NUCLEOTIDE SEQUENCE [LARGE SCALE GENOMIC DNA]</scope>
    <source>
        <strain evidence="1">NY0173</strain>
    </source>
</reference>
<organism evidence="1 2">
    <name type="scientific">Kipferlia bialata</name>
    <dbReference type="NCBI Taxonomy" id="797122"/>
    <lineage>
        <taxon>Eukaryota</taxon>
        <taxon>Metamonada</taxon>
        <taxon>Carpediemonas-like organisms</taxon>
        <taxon>Kipferlia</taxon>
    </lineage>
</organism>
<evidence type="ECO:0000313" key="1">
    <source>
        <dbReference type="EMBL" id="GIQ93010.1"/>
    </source>
</evidence>